<reference evidence="2 3" key="1">
    <citation type="submission" date="2019-12" db="EMBL/GenBank/DDBJ databases">
        <title>Rhizobium genotypes associated with high levels of biological nitrogen fixation by grain legumes in a temperate-maritime cropping system.</title>
        <authorList>
            <person name="Maluk M."/>
            <person name="Francesc Ferrando Molina F."/>
            <person name="Lopez Del Egido L."/>
            <person name="Lafos M."/>
            <person name="Langarica-Fuentes A."/>
            <person name="Gebre Yohannes G."/>
            <person name="Young M.W."/>
            <person name="Martin P."/>
            <person name="Gantlett R."/>
            <person name="Kenicer G."/>
            <person name="Hawes C."/>
            <person name="Begg G.S."/>
            <person name="Quilliam R.S."/>
            <person name="Squire G.R."/>
            <person name="Poole P.S."/>
            <person name="Young P.W."/>
            <person name="Iannetta P.M."/>
            <person name="James E.K."/>
        </authorList>
    </citation>
    <scope>NUCLEOTIDE SEQUENCE [LARGE SCALE GENOMIC DNA]</scope>
    <source>
        <strain evidence="2 3">JHI2449</strain>
    </source>
</reference>
<dbReference type="Proteomes" id="UP000468864">
    <property type="component" value="Unassembled WGS sequence"/>
</dbReference>
<dbReference type="GO" id="GO:0019867">
    <property type="term" value="C:outer membrane"/>
    <property type="evidence" value="ECO:0007669"/>
    <property type="project" value="InterPro"/>
</dbReference>
<dbReference type="Gene3D" id="2.40.128.130">
    <property type="entry name" value="Autotransporter beta-domain"/>
    <property type="match status" value="1"/>
</dbReference>
<evidence type="ECO:0000313" key="3">
    <source>
        <dbReference type="Proteomes" id="UP000468864"/>
    </source>
</evidence>
<name>A0A6N9ZE74_9HYPH</name>
<dbReference type="NCBIfam" id="TIGR01414">
    <property type="entry name" value="autotrans_barl"/>
    <property type="match status" value="1"/>
</dbReference>
<dbReference type="Gene3D" id="2.160.20.20">
    <property type="match status" value="1"/>
</dbReference>
<dbReference type="PROSITE" id="PS51208">
    <property type="entry name" value="AUTOTRANSPORTER"/>
    <property type="match status" value="1"/>
</dbReference>
<evidence type="ECO:0000313" key="2">
    <source>
        <dbReference type="EMBL" id="NEH91379.1"/>
    </source>
</evidence>
<feature type="domain" description="Autotransporter" evidence="1">
    <location>
        <begin position="486"/>
        <end position="768"/>
    </location>
</feature>
<dbReference type="Pfam" id="PF03797">
    <property type="entry name" value="Autotransporter"/>
    <property type="match status" value="1"/>
</dbReference>
<comment type="caution">
    <text evidence="2">The sequence shown here is derived from an EMBL/GenBank/DDBJ whole genome shotgun (WGS) entry which is preliminary data.</text>
</comment>
<dbReference type="SUPFAM" id="SSF51126">
    <property type="entry name" value="Pectin lyase-like"/>
    <property type="match status" value="1"/>
</dbReference>
<dbReference type="EMBL" id="WUEP01000006">
    <property type="protein sequence ID" value="NEH91379.1"/>
    <property type="molecule type" value="Genomic_DNA"/>
</dbReference>
<protein>
    <submittedName>
        <fullName evidence="2">Autotransporter outer membrane beta-barrel domain-containing protein</fullName>
    </submittedName>
</protein>
<organism evidence="2 3">
    <name type="scientific">Rhizobium laguerreae</name>
    <dbReference type="NCBI Taxonomy" id="1076926"/>
    <lineage>
        <taxon>Bacteria</taxon>
        <taxon>Pseudomonadati</taxon>
        <taxon>Pseudomonadota</taxon>
        <taxon>Alphaproteobacteria</taxon>
        <taxon>Hyphomicrobiales</taxon>
        <taxon>Rhizobiaceae</taxon>
        <taxon>Rhizobium/Agrobacterium group</taxon>
        <taxon>Rhizobium</taxon>
    </lineage>
</organism>
<dbReference type="InterPro" id="IPR043990">
    <property type="entry name" value="AC_1"/>
</dbReference>
<accession>A0A6N9ZE74</accession>
<dbReference type="Pfam" id="PF18883">
    <property type="entry name" value="AC_1"/>
    <property type="match status" value="1"/>
</dbReference>
<dbReference type="InterPro" id="IPR036709">
    <property type="entry name" value="Autotransporte_beta_dom_sf"/>
</dbReference>
<dbReference type="SMART" id="SM00869">
    <property type="entry name" value="Autotransporter"/>
    <property type="match status" value="1"/>
</dbReference>
<dbReference type="AlphaFoldDB" id="A0A6N9ZE74"/>
<dbReference type="InterPro" id="IPR006315">
    <property type="entry name" value="OM_autotransptr_brl_dom"/>
</dbReference>
<dbReference type="PANTHER" id="PTHR35037:SF3">
    <property type="entry name" value="C-TERMINAL REGION OF AIDA-LIKE PROTEIN"/>
    <property type="match status" value="1"/>
</dbReference>
<dbReference type="InterPro" id="IPR051551">
    <property type="entry name" value="Autotransporter_adhesion"/>
</dbReference>
<dbReference type="InterPro" id="IPR011050">
    <property type="entry name" value="Pectin_lyase_fold/virulence"/>
</dbReference>
<dbReference type="RefSeq" id="WP_163877328.1">
    <property type="nucleotide sequence ID" value="NZ_WUEP01000006.1"/>
</dbReference>
<proteinExistence type="predicted"/>
<dbReference type="InterPro" id="IPR005546">
    <property type="entry name" value="Autotransporte_beta"/>
</dbReference>
<dbReference type="PANTHER" id="PTHR35037">
    <property type="entry name" value="C-TERMINAL REGION OF AIDA-LIKE PROTEIN"/>
    <property type="match status" value="1"/>
</dbReference>
<dbReference type="InterPro" id="IPR012332">
    <property type="entry name" value="Autotransporter_pectin_lyase_C"/>
</dbReference>
<dbReference type="CDD" id="cd01344">
    <property type="entry name" value="PL2_Passenger_AT"/>
    <property type="match status" value="1"/>
</dbReference>
<dbReference type="InterPro" id="IPR030895">
    <property type="entry name" value="T5SS_PEPC_rpt"/>
</dbReference>
<evidence type="ECO:0000259" key="1">
    <source>
        <dbReference type="PROSITE" id="PS51208"/>
    </source>
</evidence>
<sequence>MTIQSGSVLTTTGSARLGFAVGSTGILTVTGAGSQWNTTFSTLNVGLNGVGTLNIDNGGRVATATGTVLGNSVTSSGTLSISSGGTLQTQSLRGGPGASQTNFDDGILRATAANATFINGFSGTELNLLAGGLTIDTAGFAVGTDATSGFSGVGGLTVTGGGVFSLLANSIYTGETQIDFGSGLALTGAGAIANSSRAIADGIFNVSAATTPTIQSLAGSGSVLLGAQTLTIANANDTFAGVIGGTGGLTVSGGRQTLSGVNTYIGATTVGGGRLAVNGSITSPVTTSGAGILGGTGTIFGDVTNGGVVAPGNSIGTLTIAGNYTGTGGTLEIESVLGGDASPTDRLVVTGNTAGTTDVKVINLGGGGAQTVEGIKIVDVGGTSAGSFSLQGDYVFEGDQAVVGGAYAYRLYQNGLSTPGDGDWYLRSTVLDPSGGGTGPLYAPGVPLYEAYAGVLQSLNQFGTLRQRTAGRDDGQSAAGAANDQINDQGRAIWTRIDGTHSHFEPETSTTGTEYDVDSWTLQAGVDGMLHESGAGVLIGGVSFHVDTASADISSRFGKGDIDTTGYGFDGTLTWYGNGGFYLDTQAGVTWYESDLKSSTLHTTLADGNDGVGYGFSVEAGQTIALTSRWSLTPQAQLAYSSVRFDDFTDAYGAAASLDDGDSLTGRLGISADYDSDWKDASGRTSRAKLYGIANLYYDFLDGSDVDVSGTSLVSENQALWGGLGMGGSLSWADDRYAAHGEAFARTSLQDFGDSNALGAKVGFSVKW</sequence>
<dbReference type="NCBIfam" id="TIGR04393">
    <property type="entry name" value="rpt_T5SS_PEPC"/>
    <property type="match status" value="1"/>
</dbReference>
<gene>
    <name evidence="2" type="ORF">GR206_10040</name>
</gene>
<dbReference type="SUPFAM" id="SSF103515">
    <property type="entry name" value="Autotransporter"/>
    <property type="match status" value="1"/>
</dbReference>